<dbReference type="EMBL" id="JXUO01000065">
    <property type="protein sequence ID" value="KKZ15125.1"/>
    <property type="molecule type" value="Genomic_DNA"/>
</dbReference>
<proteinExistence type="predicted"/>
<accession>A0A6N3X209</accession>
<organism evidence="1 2">
    <name type="scientific">Candidatus Synechococcus spongiarum 142</name>
    <dbReference type="NCBI Taxonomy" id="1608213"/>
    <lineage>
        <taxon>Bacteria</taxon>
        <taxon>Bacillati</taxon>
        <taxon>Cyanobacteriota</taxon>
        <taxon>Cyanophyceae</taxon>
        <taxon>Synechococcales</taxon>
        <taxon>Synechococcaceae</taxon>
        <taxon>Synechococcus</taxon>
    </lineage>
</organism>
<sequence length="127" mass="13247">MPPELAAQVCSQLRLMGIKPSAILEPTCGRGAFLEGSAQHQQAHQNHAWNGIAHRGHKHQGFSGGGYLAAADPVAMVDDQDQNVAVDSPELGIRGAGKVVVSPSDHSPISFAIPTPLHVIPAQAGIH</sequence>
<name>A0A6N3X209_9SYNE</name>
<evidence type="ECO:0000313" key="1">
    <source>
        <dbReference type="EMBL" id="KKZ15125.1"/>
    </source>
</evidence>
<protein>
    <submittedName>
        <fullName evidence="1">Uncharacterized protein</fullName>
    </submittedName>
</protein>
<gene>
    <name evidence="1" type="ORF">TH68_02105</name>
</gene>
<evidence type="ECO:0000313" key="2">
    <source>
        <dbReference type="Proteomes" id="UP000035054"/>
    </source>
</evidence>
<dbReference type="Proteomes" id="UP000035054">
    <property type="component" value="Unassembled WGS sequence"/>
</dbReference>
<comment type="caution">
    <text evidence="1">The sequence shown here is derived from an EMBL/GenBank/DDBJ whole genome shotgun (WGS) entry which is preliminary data.</text>
</comment>
<reference evidence="1 2" key="1">
    <citation type="submission" date="2015-01" db="EMBL/GenBank/DDBJ databases">
        <title>Lifestyle Evolution in Cyanobacterial Symbionts of Sponges.</title>
        <authorList>
            <person name="Burgsdorf I."/>
            <person name="Slaby B.M."/>
            <person name="Handley K.M."/>
            <person name="Haber M."/>
            <person name="Blom J."/>
            <person name="Marshall C.W."/>
            <person name="Gilbert J.A."/>
            <person name="Hentschel U."/>
            <person name="Steindler L."/>
        </authorList>
    </citation>
    <scope>NUCLEOTIDE SEQUENCE [LARGE SCALE GENOMIC DNA]</scope>
    <source>
        <strain evidence="1">142</strain>
    </source>
</reference>
<dbReference type="AlphaFoldDB" id="A0A6N3X209"/>